<gene>
    <name evidence="1" type="ORF">S01H4_15167</name>
</gene>
<dbReference type="InterPro" id="IPR013783">
    <property type="entry name" value="Ig-like_fold"/>
</dbReference>
<evidence type="ECO:0000313" key="1">
    <source>
        <dbReference type="EMBL" id="GAG67293.1"/>
    </source>
</evidence>
<accession>X1A3D1</accession>
<dbReference type="EMBL" id="BART01006642">
    <property type="protein sequence ID" value="GAG67293.1"/>
    <property type="molecule type" value="Genomic_DNA"/>
</dbReference>
<protein>
    <recommendedName>
        <fullName evidence="2">IPT/TIG domain-containing protein</fullName>
    </recommendedName>
</protein>
<reference evidence="1" key="1">
    <citation type="journal article" date="2014" name="Front. Microbiol.">
        <title>High frequency of phylogenetically diverse reductive dehalogenase-homologous genes in deep subseafloor sedimentary metagenomes.</title>
        <authorList>
            <person name="Kawai M."/>
            <person name="Futagami T."/>
            <person name="Toyoda A."/>
            <person name="Takaki Y."/>
            <person name="Nishi S."/>
            <person name="Hori S."/>
            <person name="Arai W."/>
            <person name="Tsubouchi T."/>
            <person name="Morono Y."/>
            <person name="Uchiyama I."/>
            <person name="Ito T."/>
            <person name="Fujiyama A."/>
            <person name="Inagaki F."/>
            <person name="Takami H."/>
        </authorList>
    </citation>
    <scope>NUCLEOTIDE SEQUENCE</scope>
    <source>
        <strain evidence="1">Expedition CK06-06</strain>
    </source>
</reference>
<dbReference type="AlphaFoldDB" id="X1A3D1"/>
<proteinExistence type="predicted"/>
<name>X1A3D1_9ZZZZ</name>
<sequence length="508" mass="54993">TAAADFEITGLAEISAEPGFGPQGSSTTVSGENFQNIKDKKVKITLVRKGIELADIKTSVKVDSDGSFEAKCTIPTENDGPYKIKVESKADDDGDFYISDTVDFRIGTIMVLLSDDESVVGDKIVMTGNGFKDDGEWNATFGDIPIFSEEQASGTGLLRVGSDTPQFFVPQVQPGEYTITVWDVEAELTVETDFTVTNYTVLDFELLEAPNEFNVSIDGWNWPEVDGDVNDEAEIIFVLFNETDDWDMDVRQEGTPGSVAVLNGTGFLNDAWWVVPDDEVLDKGTYTVNATIETDNDQEYFMQLDFVISDVHKYVSSRKATFRIGDIVSFNIQHTFGNDANQPIKGGDLKVYDPDGTLYWDGDKLTTWSKFGTWYEVPNSAQTASGNPMILLDDAPLGTWTYKWREDDGDTIMEGTFNVEASEADVLVGQITDINQAIEDLTDDIIGVGDSVAGLKTDINSAVQAAQAAVDASNAAIDAVNAGTALAGEALEAADRAAEAAGKAQDAA</sequence>
<comment type="caution">
    <text evidence="1">The sequence shown here is derived from an EMBL/GenBank/DDBJ whole genome shotgun (WGS) entry which is preliminary data.</text>
</comment>
<organism evidence="1">
    <name type="scientific">marine sediment metagenome</name>
    <dbReference type="NCBI Taxonomy" id="412755"/>
    <lineage>
        <taxon>unclassified sequences</taxon>
        <taxon>metagenomes</taxon>
        <taxon>ecological metagenomes</taxon>
    </lineage>
</organism>
<dbReference type="Gene3D" id="2.60.40.10">
    <property type="entry name" value="Immunoglobulins"/>
    <property type="match status" value="1"/>
</dbReference>
<evidence type="ECO:0008006" key="2">
    <source>
        <dbReference type="Google" id="ProtNLM"/>
    </source>
</evidence>
<feature type="non-terminal residue" evidence="1">
    <location>
        <position position="508"/>
    </location>
</feature>
<feature type="non-terminal residue" evidence="1">
    <location>
        <position position="1"/>
    </location>
</feature>